<dbReference type="InterPro" id="IPR044965">
    <property type="entry name" value="Glyco_hydro_17_plant"/>
</dbReference>
<dbReference type="Gene3D" id="3.20.20.80">
    <property type="entry name" value="Glycosidases"/>
    <property type="match status" value="1"/>
</dbReference>
<dbReference type="AlphaFoldDB" id="A0A2C6KYH9"/>
<name>A0A2C6KYH9_9APIC</name>
<evidence type="ECO:0000256" key="1">
    <source>
        <dbReference type="ARBA" id="ARBA00008773"/>
    </source>
</evidence>
<dbReference type="EMBL" id="MIGC01002484">
    <property type="protein sequence ID" value="PHJ20992.1"/>
    <property type="molecule type" value="Genomic_DNA"/>
</dbReference>
<dbReference type="InterPro" id="IPR017853">
    <property type="entry name" value="GH"/>
</dbReference>
<organism evidence="5 6">
    <name type="scientific">Cystoisospora suis</name>
    <dbReference type="NCBI Taxonomy" id="483139"/>
    <lineage>
        <taxon>Eukaryota</taxon>
        <taxon>Sar</taxon>
        <taxon>Alveolata</taxon>
        <taxon>Apicomplexa</taxon>
        <taxon>Conoidasida</taxon>
        <taxon>Coccidia</taxon>
        <taxon>Eucoccidiorida</taxon>
        <taxon>Eimeriorina</taxon>
        <taxon>Sarcocystidae</taxon>
        <taxon>Cystoisospora</taxon>
    </lineage>
</organism>
<evidence type="ECO:0000256" key="3">
    <source>
        <dbReference type="RuleBase" id="RU004335"/>
    </source>
</evidence>
<evidence type="ECO:0000313" key="5">
    <source>
        <dbReference type="EMBL" id="PHJ20992.1"/>
    </source>
</evidence>
<reference evidence="5 6" key="1">
    <citation type="journal article" date="2017" name="Int. J. Parasitol.">
        <title>The genome of the protozoan parasite Cystoisospora suis and a reverse vaccinology approach to identify vaccine candidates.</title>
        <authorList>
            <person name="Palmieri N."/>
            <person name="Shrestha A."/>
            <person name="Ruttkowski B."/>
            <person name="Beck T."/>
            <person name="Vogl C."/>
            <person name="Tomley F."/>
            <person name="Blake D.P."/>
            <person name="Joachim A."/>
        </authorList>
    </citation>
    <scope>NUCLEOTIDE SEQUENCE [LARGE SCALE GENOMIC DNA]</scope>
    <source>
        <strain evidence="5 6">Wien I</strain>
    </source>
</reference>
<keyword evidence="6" id="KW-1185">Reference proteome</keyword>
<dbReference type="VEuPathDB" id="ToxoDB:CSUI_005169"/>
<evidence type="ECO:0000256" key="2">
    <source>
        <dbReference type="ARBA" id="ARBA00022801"/>
    </source>
</evidence>
<gene>
    <name evidence="5" type="ORF">CSUI_005169</name>
</gene>
<protein>
    <submittedName>
        <fullName evidence="5">Glycosyl hydrolases family 17 protein</fullName>
    </submittedName>
</protein>
<dbReference type="PANTHER" id="PTHR32227">
    <property type="entry name" value="GLUCAN ENDO-1,3-BETA-GLUCOSIDASE BG1-RELATED-RELATED"/>
    <property type="match status" value="1"/>
</dbReference>
<evidence type="ECO:0000313" key="6">
    <source>
        <dbReference type="Proteomes" id="UP000221165"/>
    </source>
</evidence>
<evidence type="ECO:0000256" key="4">
    <source>
        <dbReference type="RuleBase" id="RU004336"/>
    </source>
</evidence>
<dbReference type="SUPFAM" id="SSF51445">
    <property type="entry name" value="(Trans)glycosidases"/>
    <property type="match status" value="1"/>
</dbReference>
<dbReference type="InterPro" id="IPR000490">
    <property type="entry name" value="Glyco_hydro_17"/>
</dbReference>
<accession>A0A2C6KYH9</accession>
<keyword evidence="2 4" id="KW-0378">Hydrolase</keyword>
<dbReference type="GeneID" id="94428559"/>
<dbReference type="OrthoDB" id="408788at2759"/>
<comment type="caution">
    <text evidence="5">The sequence shown here is derived from an EMBL/GenBank/DDBJ whole genome shotgun (WGS) entry which is preliminary data.</text>
</comment>
<dbReference type="RefSeq" id="XP_067922677.1">
    <property type="nucleotide sequence ID" value="XM_068065348.1"/>
</dbReference>
<proteinExistence type="inferred from homology"/>
<keyword evidence="4" id="KW-0326">Glycosidase</keyword>
<comment type="similarity">
    <text evidence="1 3">Belongs to the glycosyl hydrolase 17 family.</text>
</comment>
<dbReference type="GO" id="GO:0004553">
    <property type="term" value="F:hydrolase activity, hydrolyzing O-glycosyl compounds"/>
    <property type="evidence" value="ECO:0007669"/>
    <property type="project" value="InterPro"/>
</dbReference>
<dbReference type="GO" id="GO:0005975">
    <property type="term" value="P:carbohydrate metabolic process"/>
    <property type="evidence" value="ECO:0007669"/>
    <property type="project" value="InterPro"/>
</dbReference>
<dbReference type="Pfam" id="PF00332">
    <property type="entry name" value="Glyco_hydro_17"/>
    <property type="match status" value="1"/>
</dbReference>
<sequence length="527" mass="59401">MSAVRARAYSNESAFFGRKAGYGERTLTQETYLVHTRRWLRCVCLSFLSKQSGLPAAALPHPQHRVRHTRSKTLLVALVLYTFTSVCWISSCQPWCKYDFSISPEEAKKRDCGYACPDPWGAEDPHSCGPPHPCCCAPKCDMVEARKNAFIGINWSDKYSKLKISRPRMFEILKRNGFKHIKLFSPDGIASILQVYGRDVHLYVALPNRMLTELASDPASALRIIQTQIRPYSDVVRLLVVGNEPLLCVKTTNWAAKQECGSLNIPAKLLPAMQNVKKALTAVGLADIPVTTAFNGGILEMSKNPWTPCVADYREVVKPILRKVWSFLEGQKPPAPFMVNLYSWFASMGGHIPPDISVGVPAESGNIPSDGVYKYYFNFDMQVEMQRVAMCKNNVTHLDLWIGETGWPTAGSPRATLTNAYFYMKHVVMRAQGMSINNATLDNIRTRGMAYPIFLFEAFDEMFKFEIEHGNKFENSFGLFYENGLPKWYTADGLLDLPLPRLEQRPEHNVTTAGQGPMLRRLADDDF</sequence>
<dbReference type="PROSITE" id="PS00587">
    <property type="entry name" value="GLYCOSYL_HYDROL_F17"/>
    <property type="match status" value="1"/>
</dbReference>
<dbReference type="Proteomes" id="UP000221165">
    <property type="component" value="Unassembled WGS sequence"/>
</dbReference>